<gene>
    <name evidence="2" type="ORF">Tco_1019756</name>
</gene>
<accession>A0ABQ5FY99</accession>
<sequence length="300" mass="34010">MPEDSYSYVVAAFQALPSPDYVPGPEYPPLPDFVPEQVYLEFMPLEEEVLPAEEKPLPVAISPTADSPSYVPELDPEEDLEEDDDEDPEEDPADYPADGGDDGNDEDESSDEDEDDEDVDIEGDEEEEEHPAHQLISIRDEPPTPFWSDTEVAKLLAIPTPPPSPLSPWSSPLPQIPSPPLPPIVSQLPVSPPLPVSSPPPASPIRSLRFFYDDDQKKHIDMNSEKIAEQNQDTYGPTYVDPDCYYEEADAIKEVQLLRIDKARRRFQFYPYDKDIRYLIEQIRGDIEELEKKKKKNDVM</sequence>
<evidence type="ECO:0000313" key="3">
    <source>
        <dbReference type="Proteomes" id="UP001151760"/>
    </source>
</evidence>
<protein>
    <submittedName>
        <fullName evidence="2">Uncharacterized protein</fullName>
    </submittedName>
</protein>
<dbReference type="EMBL" id="BQNB010017883">
    <property type="protein sequence ID" value="GJT68276.1"/>
    <property type="molecule type" value="Genomic_DNA"/>
</dbReference>
<dbReference type="Proteomes" id="UP001151760">
    <property type="component" value="Unassembled WGS sequence"/>
</dbReference>
<feature type="compositionally biased region" description="Acidic residues" evidence="1">
    <location>
        <begin position="74"/>
        <end position="129"/>
    </location>
</feature>
<reference evidence="2" key="2">
    <citation type="submission" date="2022-01" db="EMBL/GenBank/DDBJ databases">
        <authorList>
            <person name="Yamashiro T."/>
            <person name="Shiraishi A."/>
            <person name="Satake H."/>
            <person name="Nakayama K."/>
        </authorList>
    </citation>
    <scope>NUCLEOTIDE SEQUENCE</scope>
</reference>
<reference evidence="2" key="1">
    <citation type="journal article" date="2022" name="Int. J. Mol. Sci.">
        <title>Draft Genome of Tanacetum Coccineum: Genomic Comparison of Closely Related Tanacetum-Family Plants.</title>
        <authorList>
            <person name="Yamashiro T."/>
            <person name="Shiraishi A."/>
            <person name="Nakayama K."/>
            <person name="Satake H."/>
        </authorList>
    </citation>
    <scope>NUCLEOTIDE SEQUENCE</scope>
</reference>
<feature type="region of interest" description="Disordered" evidence="1">
    <location>
        <begin position="54"/>
        <end position="173"/>
    </location>
</feature>
<proteinExistence type="predicted"/>
<organism evidence="2 3">
    <name type="scientific">Tanacetum coccineum</name>
    <dbReference type="NCBI Taxonomy" id="301880"/>
    <lineage>
        <taxon>Eukaryota</taxon>
        <taxon>Viridiplantae</taxon>
        <taxon>Streptophyta</taxon>
        <taxon>Embryophyta</taxon>
        <taxon>Tracheophyta</taxon>
        <taxon>Spermatophyta</taxon>
        <taxon>Magnoliopsida</taxon>
        <taxon>eudicotyledons</taxon>
        <taxon>Gunneridae</taxon>
        <taxon>Pentapetalae</taxon>
        <taxon>asterids</taxon>
        <taxon>campanulids</taxon>
        <taxon>Asterales</taxon>
        <taxon>Asteraceae</taxon>
        <taxon>Asteroideae</taxon>
        <taxon>Anthemideae</taxon>
        <taxon>Anthemidinae</taxon>
        <taxon>Tanacetum</taxon>
    </lineage>
</organism>
<evidence type="ECO:0000313" key="2">
    <source>
        <dbReference type="EMBL" id="GJT68276.1"/>
    </source>
</evidence>
<comment type="caution">
    <text evidence="2">The sequence shown here is derived from an EMBL/GenBank/DDBJ whole genome shotgun (WGS) entry which is preliminary data.</text>
</comment>
<keyword evidence="3" id="KW-1185">Reference proteome</keyword>
<name>A0ABQ5FY99_9ASTR</name>
<evidence type="ECO:0000256" key="1">
    <source>
        <dbReference type="SAM" id="MobiDB-lite"/>
    </source>
</evidence>